<accession>A0A397P991</accession>
<dbReference type="SUPFAM" id="SSF53335">
    <property type="entry name" value="S-adenosyl-L-methionine-dependent methyltransferases"/>
    <property type="match status" value="1"/>
</dbReference>
<dbReference type="Proteomes" id="UP000266568">
    <property type="component" value="Unassembled WGS sequence"/>
</dbReference>
<evidence type="ECO:0000259" key="1">
    <source>
        <dbReference type="PROSITE" id="PS50123"/>
    </source>
</evidence>
<dbReference type="AlphaFoldDB" id="A0A397P991"/>
<protein>
    <submittedName>
        <fullName evidence="2">Chemotaxis protein methyltransferase CheR</fullName>
    </submittedName>
</protein>
<reference evidence="2 3" key="1">
    <citation type="submission" date="2018-08" db="EMBL/GenBank/DDBJ databases">
        <title>Genomic Encyclopedia of Type Strains, Phase IV (KMG-IV): sequencing the most valuable type-strain genomes for metagenomic binning, comparative biology and taxonomic classification.</title>
        <authorList>
            <person name="Goeker M."/>
        </authorList>
    </citation>
    <scope>NUCLEOTIDE SEQUENCE [LARGE SCALE GENOMIC DNA]</scope>
    <source>
        <strain evidence="2 3">DSM 25527</strain>
    </source>
</reference>
<dbReference type="PRINTS" id="PR00996">
    <property type="entry name" value="CHERMTFRASE"/>
</dbReference>
<keyword evidence="3" id="KW-1185">Reference proteome</keyword>
<dbReference type="InterPro" id="IPR022642">
    <property type="entry name" value="CheR_C"/>
</dbReference>
<dbReference type="PROSITE" id="PS50123">
    <property type="entry name" value="CHER"/>
    <property type="match status" value="1"/>
</dbReference>
<dbReference type="EMBL" id="QXDC01000002">
    <property type="protein sequence ID" value="RIA45632.1"/>
    <property type="molecule type" value="Genomic_DNA"/>
</dbReference>
<dbReference type="SUPFAM" id="SSF47757">
    <property type="entry name" value="Chemotaxis receptor methyltransferase CheR, N-terminal domain"/>
    <property type="match status" value="1"/>
</dbReference>
<comment type="caution">
    <text evidence="2">The sequence shown here is derived from an EMBL/GenBank/DDBJ whole genome shotgun (WGS) entry which is preliminary data.</text>
</comment>
<sequence length="291" mass="31903">MTGAGPPGPVVRSNRAMNVIAALLESRTGQQIDASRAWRIETALKPVLRARGIETLDGLVARILDGRAPELAEEVVDALLNQESSFFRDTQVVEMVADAAARFGRDNPGRRVRLWSAGCSTGQEPLSLAMLFSEQAGYEASSRPEIVATDVSDAALARAREGRYSQFEIQRGLPVRRMMQWFERDGADWVARPELVRQVQFRRQNLVGDPPPVGRFDIVLCRNVLLYLAAGMRRQIFDTFAQVIRPGGLLVLGAGETVIGQTDAFRPSPAFRGLYEATGRVAESVPLARAG</sequence>
<organism evidence="2 3">
    <name type="scientific">Hephaestia caeni</name>
    <dbReference type="NCBI Taxonomy" id="645617"/>
    <lineage>
        <taxon>Bacteria</taxon>
        <taxon>Pseudomonadati</taxon>
        <taxon>Pseudomonadota</taxon>
        <taxon>Alphaproteobacteria</taxon>
        <taxon>Sphingomonadales</taxon>
        <taxon>Sphingomonadaceae</taxon>
        <taxon>Hephaestia</taxon>
    </lineage>
</organism>
<evidence type="ECO:0000313" key="3">
    <source>
        <dbReference type="Proteomes" id="UP000266568"/>
    </source>
</evidence>
<dbReference type="PANTHER" id="PTHR24422">
    <property type="entry name" value="CHEMOTAXIS PROTEIN METHYLTRANSFERASE"/>
    <property type="match status" value="1"/>
</dbReference>
<dbReference type="SMART" id="SM00138">
    <property type="entry name" value="MeTrc"/>
    <property type="match status" value="1"/>
</dbReference>
<name>A0A397P991_9SPHN</name>
<dbReference type="Gene3D" id="3.40.50.150">
    <property type="entry name" value="Vaccinia Virus protein VP39"/>
    <property type="match status" value="1"/>
</dbReference>
<dbReference type="PANTHER" id="PTHR24422:SF21">
    <property type="entry name" value="CHEMOTAXIS PROTEIN METHYLTRANSFERASE 1"/>
    <property type="match status" value="1"/>
</dbReference>
<dbReference type="GO" id="GO:0008757">
    <property type="term" value="F:S-adenosylmethionine-dependent methyltransferase activity"/>
    <property type="evidence" value="ECO:0007669"/>
    <property type="project" value="InterPro"/>
</dbReference>
<dbReference type="CDD" id="cd02440">
    <property type="entry name" value="AdoMet_MTases"/>
    <property type="match status" value="1"/>
</dbReference>
<dbReference type="InterPro" id="IPR000780">
    <property type="entry name" value="CheR_MeTrfase"/>
</dbReference>
<proteinExistence type="predicted"/>
<dbReference type="GO" id="GO:0032259">
    <property type="term" value="P:methylation"/>
    <property type="evidence" value="ECO:0007669"/>
    <property type="project" value="UniProtKB-KW"/>
</dbReference>
<keyword evidence="2" id="KW-0489">Methyltransferase</keyword>
<dbReference type="Pfam" id="PF01739">
    <property type="entry name" value="CheR"/>
    <property type="match status" value="1"/>
</dbReference>
<keyword evidence="2" id="KW-0808">Transferase</keyword>
<gene>
    <name evidence="2" type="ORF">DFR49_0154</name>
</gene>
<dbReference type="InterPro" id="IPR029063">
    <property type="entry name" value="SAM-dependent_MTases_sf"/>
</dbReference>
<feature type="domain" description="CheR-type methyltransferase" evidence="1">
    <location>
        <begin position="13"/>
        <end position="272"/>
    </location>
</feature>
<evidence type="ECO:0000313" key="2">
    <source>
        <dbReference type="EMBL" id="RIA45632.1"/>
    </source>
</evidence>
<dbReference type="InterPro" id="IPR050903">
    <property type="entry name" value="Bact_Chemotaxis_MeTrfase"/>
</dbReference>